<keyword evidence="9" id="KW-0804">Transcription</keyword>
<keyword evidence="7" id="KW-0805">Transcription regulation</keyword>
<feature type="domain" description="C2H2-type" evidence="14">
    <location>
        <begin position="588"/>
        <end position="615"/>
    </location>
</feature>
<proteinExistence type="inferred from homology"/>
<keyword evidence="16" id="KW-1185">Reference proteome</keyword>
<keyword evidence="4" id="KW-0677">Repeat</keyword>
<feature type="region of interest" description="Disordered" evidence="12">
    <location>
        <begin position="290"/>
        <end position="322"/>
    </location>
</feature>
<feature type="transmembrane region" description="Helical" evidence="13">
    <location>
        <begin position="6"/>
        <end position="25"/>
    </location>
</feature>
<reference evidence="15" key="1">
    <citation type="submission" date="2025-08" db="UniProtKB">
        <authorList>
            <consortium name="Ensembl"/>
        </authorList>
    </citation>
    <scope>IDENTIFICATION</scope>
</reference>
<evidence type="ECO:0000256" key="3">
    <source>
        <dbReference type="ARBA" id="ARBA00022723"/>
    </source>
</evidence>
<reference evidence="15" key="2">
    <citation type="submission" date="2025-09" db="UniProtKB">
        <authorList>
            <consortium name="Ensembl"/>
        </authorList>
    </citation>
    <scope>IDENTIFICATION</scope>
</reference>
<dbReference type="Pfam" id="PF13912">
    <property type="entry name" value="zf-C2H2_6"/>
    <property type="match status" value="1"/>
</dbReference>
<sequence>MKSSFIFTIYFVAVVTCGNTYFFFIQRQRHAPGFSDHVVDDKHSLISRHVKLFGFNICSILVRFLTARSLLAVTMSVADDVNFETQIASVLDSLAKVAVVEITKLFESRFLASGTTILIEGRSEQNETLQTVDAVKKSGKKCLRSIGVQVDEETTTSLELHENPKQCLSLEGGSGSLNGSNEEEGPAHRIPLLKGNQPAELKCSVLEEKVVEMVEGISLETKSSTTTEPEEEQVIYSATVDPIHLYVPVQSSPTKQKPQPLKTETENGINIECETKVICQMVPKAEEDITRQPTCKEKPTQMEPQQASYSTAKGTAYSPSSSDGALVPVQAKSKLKFMGVTNAPSALMKKKVDVKLDQTKKKKVNFKLDQTKKKKVNFKLDQTKKKKVNFKLDQTKKKKVNFKLDQTKKKKVNFKLDQTKKKKVNFKLDQTKKKVDFKLDQTKKKVDFKLDQTKKKMVDFKLDQTKKKMVDFKLDQTSLEQKLTRPCSVQLVNLLLVPGGKNSGGKKANGSNCHDSKRFPMPKDLKTHQGLHTGRRLCCFTPCGNGVWRIQGDLSSSRAHGCKICGKRFKRRKILRRHERFHTGEKPYSCSQCSKTFALRKSLRRHERFHTGQRPHSCPQCGKSFRLRDNLKAHLRFHTGERPFTCSFCSKSFRIFRNLEKQSWVWTHCVVEGAKGMVMEGRGIS</sequence>
<feature type="domain" description="C2H2-type" evidence="14">
    <location>
        <begin position="560"/>
        <end position="587"/>
    </location>
</feature>
<dbReference type="GO" id="GO:0000981">
    <property type="term" value="F:DNA-binding transcription factor activity, RNA polymerase II-specific"/>
    <property type="evidence" value="ECO:0007669"/>
    <property type="project" value="TreeGrafter"/>
</dbReference>
<feature type="domain" description="C2H2-type" evidence="14">
    <location>
        <begin position="616"/>
        <end position="643"/>
    </location>
</feature>
<dbReference type="SMART" id="SM00355">
    <property type="entry name" value="ZnF_C2H2"/>
    <property type="match status" value="4"/>
</dbReference>
<keyword evidence="13" id="KW-0812">Transmembrane</keyword>
<gene>
    <name evidence="15" type="primary">LOC109874737</name>
</gene>
<dbReference type="Proteomes" id="UP000694557">
    <property type="component" value="Unassembled WGS sequence"/>
</dbReference>
<keyword evidence="6" id="KW-0862">Zinc</keyword>
<keyword evidence="13" id="KW-1133">Transmembrane helix</keyword>
<dbReference type="GO" id="GO:0003677">
    <property type="term" value="F:DNA binding"/>
    <property type="evidence" value="ECO:0007669"/>
    <property type="project" value="UniProtKB-KW"/>
</dbReference>
<comment type="similarity">
    <text evidence="2">Belongs to the krueppel C2H2-type zinc-finger protein family.</text>
</comment>
<dbReference type="FunFam" id="3.30.160.60:FF:000508">
    <property type="entry name" value="Myeloid zinc finger 1"/>
    <property type="match status" value="1"/>
</dbReference>
<dbReference type="Gene3D" id="3.30.160.60">
    <property type="entry name" value="Classic Zinc Finger"/>
    <property type="match status" value="4"/>
</dbReference>
<evidence type="ECO:0000313" key="16">
    <source>
        <dbReference type="Proteomes" id="UP000694557"/>
    </source>
</evidence>
<evidence type="ECO:0000259" key="14">
    <source>
        <dbReference type="PROSITE" id="PS50157"/>
    </source>
</evidence>
<evidence type="ECO:0000256" key="6">
    <source>
        <dbReference type="ARBA" id="ARBA00022833"/>
    </source>
</evidence>
<dbReference type="Pfam" id="PF00096">
    <property type="entry name" value="zf-C2H2"/>
    <property type="match status" value="2"/>
</dbReference>
<keyword evidence="13" id="KW-0472">Membrane</keyword>
<dbReference type="InterPro" id="IPR013087">
    <property type="entry name" value="Znf_C2H2_type"/>
</dbReference>
<name>A0A8C7K3T7_ONCKI</name>
<evidence type="ECO:0000256" key="12">
    <source>
        <dbReference type="SAM" id="MobiDB-lite"/>
    </source>
</evidence>
<keyword evidence="10" id="KW-0539">Nucleus</keyword>
<evidence type="ECO:0000256" key="2">
    <source>
        <dbReference type="ARBA" id="ARBA00006991"/>
    </source>
</evidence>
<keyword evidence="3" id="KW-0479">Metal-binding</keyword>
<feature type="transmembrane region" description="Helical" evidence="13">
    <location>
        <begin position="52"/>
        <end position="71"/>
    </location>
</feature>
<evidence type="ECO:0000313" key="15">
    <source>
        <dbReference type="Ensembl" id="ENSOKIP00005096216.1"/>
    </source>
</evidence>
<evidence type="ECO:0000256" key="8">
    <source>
        <dbReference type="ARBA" id="ARBA00023125"/>
    </source>
</evidence>
<dbReference type="AlphaFoldDB" id="A0A8C7K3T7"/>
<dbReference type="Ensembl" id="ENSOKIT00005102961.1">
    <property type="protein sequence ID" value="ENSOKIP00005096216.1"/>
    <property type="gene ID" value="ENSOKIG00005042139.1"/>
</dbReference>
<dbReference type="PANTHER" id="PTHR24394:SF29">
    <property type="entry name" value="MYONEURIN"/>
    <property type="match status" value="1"/>
</dbReference>
<dbReference type="PROSITE" id="PS50157">
    <property type="entry name" value="ZINC_FINGER_C2H2_2"/>
    <property type="match status" value="3"/>
</dbReference>
<dbReference type="GO" id="GO:0008270">
    <property type="term" value="F:zinc ion binding"/>
    <property type="evidence" value="ECO:0007669"/>
    <property type="project" value="UniProtKB-KW"/>
</dbReference>
<evidence type="ECO:0000256" key="1">
    <source>
        <dbReference type="ARBA" id="ARBA00004123"/>
    </source>
</evidence>
<organism evidence="15 16">
    <name type="scientific">Oncorhynchus kisutch</name>
    <name type="common">Coho salmon</name>
    <name type="synonym">Salmo kisutch</name>
    <dbReference type="NCBI Taxonomy" id="8019"/>
    <lineage>
        <taxon>Eukaryota</taxon>
        <taxon>Metazoa</taxon>
        <taxon>Chordata</taxon>
        <taxon>Craniata</taxon>
        <taxon>Vertebrata</taxon>
        <taxon>Euteleostomi</taxon>
        <taxon>Actinopterygii</taxon>
        <taxon>Neopterygii</taxon>
        <taxon>Teleostei</taxon>
        <taxon>Protacanthopterygii</taxon>
        <taxon>Salmoniformes</taxon>
        <taxon>Salmonidae</taxon>
        <taxon>Salmoninae</taxon>
        <taxon>Oncorhynchus</taxon>
    </lineage>
</organism>
<evidence type="ECO:0000256" key="5">
    <source>
        <dbReference type="ARBA" id="ARBA00022771"/>
    </source>
</evidence>
<dbReference type="FunFam" id="3.30.160.60:FF:002343">
    <property type="entry name" value="Zinc finger protein 33A"/>
    <property type="match status" value="1"/>
</dbReference>
<feature type="compositionally biased region" description="Polar residues" evidence="12">
    <location>
        <begin position="302"/>
        <end position="322"/>
    </location>
</feature>
<dbReference type="InterPro" id="IPR036236">
    <property type="entry name" value="Znf_C2H2_sf"/>
</dbReference>
<evidence type="ECO:0000256" key="9">
    <source>
        <dbReference type="ARBA" id="ARBA00023163"/>
    </source>
</evidence>
<evidence type="ECO:0000256" key="13">
    <source>
        <dbReference type="SAM" id="Phobius"/>
    </source>
</evidence>
<dbReference type="PANTHER" id="PTHR24394">
    <property type="entry name" value="ZINC FINGER PROTEIN"/>
    <property type="match status" value="1"/>
</dbReference>
<dbReference type="PROSITE" id="PS00028">
    <property type="entry name" value="ZINC_FINGER_C2H2_1"/>
    <property type="match status" value="3"/>
</dbReference>
<keyword evidence="8" id="KW-0238">DNA-binding</keyword>
<protein>
    <recommendedName>
        <fullName evidence="14">C2H2-type domain-containing protein</fullName>
    </recommendedName>
</protein>
<evidence type="ECO:0000256" key="7">
    <source>
        <dbReference type="ARBA" id="ARBA00023015"/>
    </source>
</evidence>
<keyword evidence="5 11" id="KW-0863">Zinc-finger</keyword>
<accession>A0A8C7K3T7</accession>
<evidence type="ECO:0000256" key="10">
    <source>
        <dbReference type="ARBA" id="ARBA00023242"/>
    </source>
</evidence>
<evidence type="ECO:0000256" key="4">
    <source>
        <dbReference type="ARBA" id="ARBA00022737"/>
    </source>
</evidence>
<evidence type="ECO:0000256" key="11">
    <source>
        <dbReference type="PROSITE-ProRule" id="PRU00042"/>
    </source>
</evidence>
<dbReference type="GeneTree" id="ENSGT01150000286958"/>
<dbReference type="SUPFAM" id="SSF57667">
    <property type="entry name" value="beta-beta-alpha zinc fingers"/>
    <property type="match status" value="2"/>
</dbReference>
<comment type="subcellular location">
    <subcellularLocation>
        <location evidence="1">Nucleus</location>
    </subcellularLocation>
</comment>
<feature type="compositionally biased region" description="Basic and acidic residues" evidence="12">
    <location>
        <begin position="290"/>
        <end position="300"/>
    </location>
</feature>
<dbReference type="GO" id="GO:0005634">
    <property type="term" value="C:nucleus"/>
    <property type="evidence" value="ECO:0007669"/>
    <property type="project" value="UniProtKB-SubCell"/>
</dbReference>
<dbReference type="GO" id="GO:0042802">
    <property type="term" value="F:identical protein binding"/>
    <property type="evidence" value="ECO:0007669"/>
    <property type="project" value="UniProtKB-ARBA"/>
</dbReference>